<evidence type="ECO:0000256" key="8">
    <source>
        <dbReference type="PROSITE-ProRule" id="PRU01360"/>
    </source>
</evidence>
<evidence type="ECO:0000256" key="3">
    <source>
        <dbReference type="ARBA" id="ARBA00022452"/>
    </source>
</evidence>
<feature type="domain" description="TonB-dependent receptor-like beta-barrel" evidence="11">
    <location>
        <begin position="366"/>
        <end position="847"/>
    </location>
</feature>
<comment type="caution">
    <text evidence="13">The sequence shown here is derived from an EMBL/GenBank/DDBJ whole genome shotgun (WGS) entry which is preliminary data.</text>
</comment>
<feature type="signal peptide" evidence="10">
    <location>
        <begin position="1"/>
        <end position="25"/>
    </location>
</feature>
<evidence type="ECO:0000256" key="10">
    <source>
        <dbReference type="SAM" id="SignalP"/>
    </source>
</evidence>
<feature type="chain" id="PRO_5045169430" evidence="10">
    <location>
        <begin position="26"/>
        <end position="898"/>
    </location>
</feature>
<dbReference type="Gene3D" id="2.40.170.20">
    <property type="entry name" value="TonB-dependent receptor, beta-barrel domain"/>
    <property type="match status" value="1"/>
</dbReference>
<evidence type="ECO:0000259" key="12">
    <source>
        <dbReference type="Pfam" id="PF07715"/>
    </source>
</evidence>
<protein>
    <submittedName>
        <fullName evidence="13">TonB-dependent receptor</fullName>
    </submittedName>
</protein>
<evidence type="ECO:0000256" key="5">
    <source>
        <dbReference type="ARBA" id="ARBA00023077"/>
    </source>
</evidence>
<dbReference type="Pfam" id="PF07715">
    <property type="entry name" value="Plug"/>
    <property type="match status" value="1"/>
</dbReference>
<dbReference type="InterPro" id="IPR000531">
    <property type="entry name" value="Beta-barrel_TonB"/>
</dbReference>
<evidence type="ECO:0000313" key="14">
    <source>
        <dbReference type="Proteomes" id="UP001202281"/>
    </source>
</evidence>
<keyword evidence="10" id="KW-0732">Signal</keyword>
<keyword evidence="4 8" id="KW-0812">Transmembrane</keyword>
<keyword evidence="6 8" id="KW-0472">Membrane</keyword>
<keyword evidence="7 8" id="KW-0998">Cell outer membrane</keyword>
<dbReference type="RefSeq" id="WP_243922152.1">
    <property type="nucleotide sequence ID" value="NZ_JALHLG010000022.1"/>
</dbReference>
<feature type="domain" description="TonB-dependent receptor plug" evidence="12">
    <location>
        <begin position="62"/>
        <end position="182"/>
    </location>
</feature>
<name>A0ABT0BSK6_9SPHN</name>
<gene>
    <name evidence="13" type="ORF">MTR66_14175</name>
</gene>
<comment type="subcellular location">
    <subcellularLocation>
        <location evidence="1 8">Cell outer membrane</location>
        <topology evidence="1 8">Multi-pass membrane protein</topology>
    </subcellularLocation>
</comment>
<evidence type="ECO:0000256" key="1">
    <source>
        <dbReference type="ARBA" id="ARBA00004571"/>
    </source>
</evidence>
<evidence type="ECO:0000256" key="7">
    <source>
        <dbReference type="ARBA" id="ARBA00023237"/>
    </source>
</evidence>
<keyword evidence="2 8" id="KW-0813">Transport</keyword>
<evidence type="ECO:0000256" key="6">
    <source>
        <dbReference type="ARBA" id="ARBA00023136"/>
    </source>
</evidence>
<organism evidence="13 14">
    <name type="scientific">Novosphingobium beihaiensis</name>
    <dbReference type="NCBI Taxonomy" id="2930389"/>
    <lineage>
        <taxon>Bacteria</taxon>
        <taxon>Pseudomonadati</taxon>
        <taxon>Pseudomonadota</taxon>
        <taxon>Alphaproteobacteria</taxon>
        <taxon>Sphingomonadales</taxon>
        <taxon>Sphingomonadaceae</taxon>
        <taxon>Novosphingobium</taxon>
    </lineage>
</organism>
<dbReference type="InterPro" id="IPR037066">
    <property type="entry name" value="Plug_dom_sf"/>
</dbReference>
<evidence type="ECO:0000256" key="2">
    <source>
        <dbReference type="ARBA" id="ARBA00022448"/>
    </source>
</evidence>
<dbReference type="InterPro" id="IPR039426">
    <property type="entry name" value="TonB-dep_rcpt-like"/>
</dbReference>
<sequence length="898" mass="94986">MKYKGTASIAALAVSLCACVHPALAQSAASMVASGAESAAAPDGDAGEAIIVTGTRTTGMKAADSPAPIQILDGEALARTGQPDLIQSLAQSLPSVQAQSFGGDLQAMNLQMKLRGLSPNHTLILINGKRRHGTANVSIAGGPYGGSAAPDMSFIPSAAIGHIEVLQDGAAAQYGTDAIAGVINVILKDADYGGSVTATAGKYFDGGGETYSISGNVGFAPIENSYVNLTVQKKKKGFSFRGDVDPRVYGDNTVAAANLANYPDAVNQAHYPYVNRILGDPYVNQTTATYNAGYQFGDFELYSFGSYGHKYARAYENYRTPGIVTSHVDANGDFVAPADWSDTDTVVPFYPSGFSPLEAVRETDWAVTGGFKGTVGQLGFDVASTYGHDLVGVYVENSGNSSLYRDTGFTPTEFHNGDFKATQWTNTLDLTLPVEIGLASPLNLAGGIEWRRETYGITDGDPASYYGSGAQSFFGYAPANAGSHHRTNFSQYLDVSFNPVDDWLVDGAVRHEHYSDFGDTTVFKLTSRYDITPTFAVRGTVSTGFRAPTLGEGFYSGISVGPNSVGGVLPANSAAAASLGFGGLKPEKSTNLSAGVVFTPSSRLSITLDGYWIKIRDRILITGSFYGFRGQYCPAGYSGANAGSCIPYTEDAYNIYNQQAVYDAVSSALGGTIPSYVLIDGTGVDRNLSGTVRIQTFANGADMTTRGIDFTAKYDMLTGIGPINWSLSANYNENKVDSIAALPSALYTSTVDPTATALIDKFAVWTLEKSTPKFRATAGMYWESGMFSVNLRESYYSKVSSLSTAPGGSPLAGQAIAIPVKASFITDLEVGFKPAEAIKISIGANNLFNHYPTKTSYENIRAAYETAGSSRFATSVYPTVSPFGINGGYYYARLGVNF</sequence>
<reference evidence="13 14" key="1">
    <citation type="submission" date="2022-04" db="EMBL/GenBank/DDBJ databases">
        <title>Identification of a novel bacterium isolated from mangrove sediments.</title>
        <authorList>
            <person name="Pan X."/>
        </authorList>
    </citation>
    <scope>NUCLEOTIDE SEQUENCE [LARGE SCALE GENOMIC DNA]</scope>
    <source>
        <strain evidence="13 14">B2638</strain>
    </source>
</reference>
<keyword evidence="5 9" id="KW-0798">TonB box</keyword>
<keyword evidence="14" id="KW-1185">Reference proteome</keyword>
<dbReference type="EMBL" id="JALHLG010000022">
    <property type="protein sequence ID" value="MCJ2187958.1"/>
    <property type="molecule type" value="Genomic_DNA"/>
</dbReference>
<evidence type="ECO:0000256" key="9">
    <source>
        <dbReference type="RuleBase" id="RU003357"/>
    </source>
</evidence>
<comment type="similarity">
    <text evidence="8 9">Belongs to the TonB-dependent receptor family.</text>
</comment>
<dbReference type="Pfam" id="PF00593">
    <property type="entry name" value="TonB_dep_Rec_b-barrel"/>
    <property type="match status" value="1"/>
</dbReference>
<keyword evidence="3 8" id="KW-1134">Transmembrane beta strand</keyword>
<keyword evidence="13" id="KW-0675">Receptor</keyword>
<dbReference type="InterPro" id="IPR036942">
    <property type="entry name" value="Beta-barrel_TonB_sf"/>
</dbReference>
<proteinExistence type="inferred from homology"/>
<dbReference type="PANTHER" id="PTHR47234">
    <property type="match status" value="1"/>
</dbReference>
<evidence type="ECO:0000259" key="11">
    <source>
        <dbReference type="Pfam" id="PF00593"/>
    </source>
</evidence>
<evidence type="ECO:0000256" key="4">
    <source>
        <dbReference type="ARBA" id="ARBA00022692"/>
    </source>
</evidence>
<dbReference type="PROSITE" id="PS52016">
    <property type="entry name" value="TONB_DEPENDENT_REC_3"/>
    <property type="match status" value="1"/>
</dbReference>
<dbReference type="SUPFAM" id="SSF56935">
    <property type="entry name" value="Porins"/>
    <property type="match status" value="1"/>
</dbReference>
<dbReference type="PANTHER" id="PTHR47234:SF3">
    <property type="entry name" value="SECRETIN_TONB SHORT N-TERMINAL DOMAIN-CONTAINING PROTEIN"/>
    <property type="match status" value="1"/>
</dbReference>
<evidence type="ECO:0000313" key="13">
    <source>
        <dbReference type="EMBL" id="MCJ2187958.1"/>
    </source>
</evidence>
<dbReference type="Proteomes" id="UP001202281">
    <property type="component" value="Unassembled WGS sequence"/>
</dbReference>
<dbReference type="PROSITE" id="PS51257">
    <property type="entry name" value="PROKAR_LIPOPROTEIN"/>
    <property type="match status" value="1"/>
</dbReference>
<accession>A0ABT0BSK6</accession>
<dbReference type="Gene3D" id="2.170.130.10">
    <property type="entry name" value="TonB-dependent receptor, plug domain"/>
    <property type="match status" value="1"/>
</dbReference>
<dbReference type="InterPro" id="IPR012910">
    <property type="entry name" value="Plug_dom"/>
</dbReference>